<evidence type="ECO:0000256" key="1">
    <source>
        <dbReference type="SAM" id="MobiDB-lite"/>
    </source>
</evidence>
<evidence type="ECO:0000313" key="2">
    <source>
        <dbReference type="EMBL" id="PWJ20310.1"/>
    </source>
</evidence>
<feature type="region of interest" description="Disordered" evidence="1">
    <location>
        <begin position="1"/>
        <end position="63"/>
    </location>
</feature>
<feature type="compositionally biased region" description="Basic and acidic residues" evidence="1">
    <location>
        <begin position="50"/>
        <end position="62"/>
    </location>
</feature>
<feature type="compositionally biased region" description="Basic and acidic residues" evidence="1">
    <location>
        <begin position="19"/>
        <end position="29"/>
    </location>
</feature>
<reference evidence="2 4" key="2">
    <citation type="submission" date="2018-03" db="EMBL/GenBank/DDBJ databases">
        <title>Genomic Encyclopedia of Archaeal and Bacterial Type Strains, Phase II (KMG-II): from individual species to whole genera.</title>
        <authorList>
            <person name="Goeker M."/>
        </authorList>
    </citation>
    <scope>NUCLEOTIDE SEQUENCE [LARGE SCALE GENOMIC DNA]</scope>
    <source>
        <strain evidence="2 4">DSM 25227</strain>
    </source>
</reference>
<evidence type="ECO:0000313" key="5">
    <source>
        <dbReference type="Proteomes" id="UP000251571"/>
    </source>
</evidence>
<dbReference type="EMBL" id="UETC01000003">
    <property type="protein sequence ID" value="SSA44344.1"/>
    <property type="molecule type" value="Genomic_DNA"/>
</dbReference>
<feature type="region of interest" description="Disordered" evidence="1">
    <location>
        <begin position="150"/>
        <end position="235"/>
    </location>
</feature>
<name>A0A2Y9AIP2_9RHOB</name>
<proteinExistence type="predicted"/>
<feature type="compositionally biased region" description="Basic and acidic residues" evidence="1">
    <location>
        <begin position="117"/>
        <end position="129"/>
    </location>
</feature>
<sequence length="235" mass="25387">MQSISDDTHDVPGQGAMSDQDRSRADRGLRLLTPTRCDRRRPAHGGASSDAHHPLPTRERPMPSRFPALLTQSALAFGVLGCRPVKIRGIWQLERHRRVLINSEYGLSVYGGAGTPRMDRKALPPRDGRAPIAAGPGATVEQAAVTGALETATGEARRSRPTSGRPQEDVRPNRAIDAHDRGRRGASTARGGRRGRPPPGWPSTSAARRSPDRRQWHCHAPSPSPPHVALAPRAA</sequence>
<evidence type="ECO:0000313" key="3">
    <source>
        <dbReference type="EMBL" id="SSA44344.1"/>
    </source>
</evidence>
<dbReference type="EMBL" id="QGDJ01000003">
    <property type="protein sequence ID" value="PWJ20310.1"/>
    <property type="molecule type" value="Genomic_DNA"/>
</dbReference>
<gene>
    <name evidence="2" type="ORF">BCF38_103125</name>
    <name evidence="3" type="ORF">SAMN05421539_103125</name>
</gene>
<reference evidence="3 5" key="1">
    <citation type="submission" date="2016-10" db="EMBL/GenBank/DDBJ databases">
        <authorList>
            <person name="Cai Z."/>
        </authorList>
    </citation>
    <scope>NUCLEOTIDE SEQUENCE [LARGE SCALE GENOMIC DNA]</scope>
    <source>
        <strain evidence="3 5">DSM 25227</strain>
    </source>
</reference>
<dbReference type="AlphaFoldDB" id="A0A2Y9AIP2"/>
<feature type="compositionally biased region" description="Basic and acidic residues" evidence="1">
    <location>
        <begin position="1"/>
        <end position="10"/>
    </location>
</feature>
<evidence type="ECO:0000313" key="4">
    <source>
        <dbReference type="Proteomes" id="UP000245839"/>
    </source>
</evidence>
<accession>A0A2Y9AIP2</accession>
<protein>
    <submittedName>
        <fullName evidence="3">Uncharacterized protein</fullName>
    </submittedName>
</protein>
<feature type="region of interest" description="Disordered" evidence="1">
    <location>
        <begin position="115"/>
        <end position="138"/>
    </location>
</feature>
<feature type="compositionally biased region" description="Basic and acidic residues" evidence="1">
    <location>
        <begin position="166"/>
        <end position="180"/>
    </location>
</feature>
<organism evidence="3 5">
    <name type="scientific">Jannaschia seohaensis</name>
    <dbReference type="NCBI Taxonomy" id="475081"/>
    <lineage>
        <taxon>Bacteria</taxon>
        <taxon>Pseudomonadati</taxon>
        <taxon>Pseudomonadota</taxon>
        <taxon>Alphaproteobacteria</taxon>
        <taxon>Rhodobacterales</taxon>
        <taxon>Roseobacteraceae</taxon>
        <taxon>Jannaschia</taxon>
    </lineage>
</organism>
<dbReference type="Proteomes" id="UP000251571">
    <property type="component" value="Unassembled WGS sequence"/>
</dbReference>
<keyword evidence="4" id="KW-1185">Reference proteome</keyword>
<dbReference type="Proteomes" id="UP000245839">
    <property type="component" value="Unassembled WGS sequence"/>
</dbReference>